<dbReference type="AlphaFoldDB" id="A0A9J6FEL2"/>
<evidence type="ECO:0008006" key="4">
    <source>
        <dbReference type="Google" id="ProtNLM"/>
    </source>
</evidence>
<dbReference type="VEuPathDB" id="VectorBase:HLOH_063350"/>
<feature type="compositionally biased region" description="Basic and acidic residues" evidence="1">
    <location>
        <begin position="197"/>
        <end position="221"/>
    </location>
</feature>
<accession>A0A9J6FEL2</accession>
<evidence type="ECO:0000313" key="2">
    <source>
        <dbReference type="EMBL" id="KAH9364694.1"/>
    </source>
</evidence>
<dbReference type="Proteomes" id="UP000821853">
    <property type="component" value="Chromosome 10"/>
</dbReference>
<feature type="compositionally biased region" description="Basic residues" evidence="1">
    <location>
        <begin position="242"/>
        <end position="251"/>
    </location>
</feature>
<organism evidence="2 3">
    <name type="scientific">Haemaphysalis longicornis</name>
    <name type="common">Bush tick</name>
    <dbReference type="NCBI Taxonomy" id="44386"/>
    <lineage>
        <taxon>Eukaryota</taxon>
        <taxon>Metazoa</taxon>
        <taxon>Ecdysozoa</taxon>
        <taxon>Arthropoda</taxon>
        <taxon>Chelicerata</taxon>
        <taxon>Arachnida</taxon>
        <taxon>Acari</taxon>
        <taxon>Parasitiformes</taxon>
        <taxon>Ixodida</taxon>
        <taxon>Ixodoidea</taxon>
        <taxon>Ixodidae</taxon>
        <taxon>Haemaphysalinae</taxon>
        <taxon>Haemaphysalis</taxon>
    </lineage>
</organism>
<dbReference type="PANTHER" id="PTHR33198">
    <property type="entry name" value="ANK_REP_REGION DOMAIN-CONTAINING PROTEIN-RELATED"/>
    <property type="match status" value="1"/>
</dbReference>
<keyword evidence="3" id="KW-1185">Reference proteome</keyword>
<dbReference type="PANTHER" id="PTHR33198:SF19">
    <property type="entry name" value="CCHC-TYPE DOMAIN-CONTAINING PROTEIN"/>
    <property type="match status" value="1"/>
</dbReference>
<protein>
    <recommendedName>
        <fullName evidence="4">Tick transposon</fullName>
    </recommendedName>
</protein>
<dbReference type="OrthoDB" id="6489650at2759"/>
<name>A0A9J6FEL2_HAELO</name>
<evidence type="ECO:0000313" key="3">
    <source>
        <dbReference type="Proteomes" id="UP000821853"/>
    </source>
</evidence>
<feature type="compositionally biased region" description="Polar residues" evidence="1">
    <location>
        <begin position="223"/>
        <end position="235"/>
    </location>
</feature>
<sequence length="251" mass="27990">MASLGQFERFDEDEDFESFVERFEHYVRAVKVSDDLKVSTFVTAMGTNTYRTLKNLLAPSKPEEKEYSELVTVLKEHYVPPRTVIAERFRFNRRSQHEGESAVVFAAELKRLASSCEFGPLSGRSAAGPFCGRVKRRTHPSGTYQRAIDLLPRHATSPNVSELARAEFQRATRQHGGSECVGCQTCGAKPAARGFSRRNETPTEAAECFRRGDHPTTEDPARSGNTSAVRSSNGTSGEGSARLHRRMRCEL</sequence>
<reference evidence="2 3" key="1">
    <citation type="journal article" date="2020" name="Cell">
        <title>Large-Scale Comparative Analyses of Tick Genomes Elucidate Their Genetic Diversity and Vector Capacities.</title>
        <authorList>
            <consortium name="Tick Genome and Microbiome Consortium (TIGMIC)"/>
            <person name="Jia N."/>
            <person name="Wang J."/>
            <person name="Shi W."/>
            <person name="Du L."/>
            <person name="Sun Y."/>
            <person name="Zhan W."/>
            <person name="Jiang J.F."/>
            <person name="Wang Q."/>
            <person name="Zhang B."/>
            <person name="Ji P."/>
            <person name="Bell-Sakyi L."/>
            <person name="Cui X.M."/>
            <person name="Yuan T.T."/>
            <person name="Jiang B.G."/>
            <person name="Yang W.F."/>
            <person name="Lam T.T."/>
            <person name="Chang Q.C."/>
            <person name="Ding S.J."/>
            <person name="Wang X.J."/>
            <person name="Zhu J.G."/>
            <person name="Ruan X.D."/>
            <person name="Zhao L."/>
            <person name="Wei J.T."/>
            <person name="Ye R.Z."/>
            <person name="Que T.C."/>
            <person name="Du C.H."/>
            <person name="Zhou Y.H."/>
            <person name="Cheng J.X."/>
            <person name="Dai P.F."/>
            <person name="Guo W.B."/>
            <person name="Han X.H."/>
            <person name="Huang E.J."/>
            <person name="Li L.F."/>
            <person name="Wei W."/>
            <person name="Gao Y.C."/>
            <person name="Liu J.Z."/>
            <person name="Shao H.Z."/>
            <person name="Wang X."/>
            <person name="Wang C.C."/>
            <person name="Yang T.C."/>
            <person name="Huo Q.B."/>
            <person name="Li W."/>
            <person name="Chen H.Y."/>
            <person name="Chen S.E."/>
            <person name="Zhou L.G."/>
            <person name="Ni X.B."/>
            <person name="Tian J.H."/>
            <person name="Sheng Y."/>
            <person name="Liu T."/>
            <person name="Pan Y.S."/>
            <person name="Xia L.Y."/>
            <person name="Li J."/>
            <person name="Zhao F."/>
            <person name="Cao W.C."/>
        </authorList>
    </citation>
    <scope>NUCLEOTIDE SEQUENCE [LARGE SCALE GENOMIC DNA]</scope>
    <source>
        <strain evidence="2">HaeL-2018</strain>
    </source>
</reference>
<gene>
    <name evidence="2" type="ORF">HPB48_003574</name>
</gene>
<proteinExistence type="predicted"/>
<comment type="caution">
    <text evidence="2">The sequence shown here is derived from an EMBL/GenBank/DDBJ whole genome shotgun (WGS) entry which is preliminary data.</text>
</comment>
<evidence type="ECO:0000256" key="1">
    <source>
        <dbReference type="SAM" id="MobiDB-lite"/>
    </source>
</evidence>
<feature type="region of interest" description="Disordered" evidence="1">
    <location>
        <begin position="193"/>
        <end position="251"/>
    </location>
</feature>
<dbReference type="EMBL" id="JABSTR010000002">
    <property type="protein sequence ID" value="KAH9364694.1"/>
    <property type="molecule type" value="Genomic_DNA"/>
</dbReference>